<dbReference type="PANTHER" id="PTHR11203">
    <property type="entry name" value="CLEAVAGE AND POLYADENYLATION SPECIFICITY FACTOR FAMILY MEMBER"/>
    <property type="match status" value="1"/>
</dbReference>
<dbReference type="PANTHER" id="PTHR11203:SF37">
    <property type="entry name" value="INTEGRATOR COMPLEX SUBUNIT 11"/>
    <property type="match status" value="1"/>
</dbReference>
<dbReference type="Gene3D" id="3.60.15.10">
    <property type="entry name" value="Ribonuclease Z/Hydroxyacylglutathione hydrolase-like"/>
    <property type="match status" value="1"/>
</dbReference>
<dbReference type="EMBL" id="WHOS01000085">
    <property type="protein sequence ID" value="NUB04046.1"/>
    <property type="molecule type" value="Genomic_DNA"/>
</dbReference>
<dbReference type="Pfam" id="PF00753">
    <property type="entry name" value="Lactamase_B"/>
    <property type="match status" value="1"/>
</dbReference>
<dbReference type="RefSeq" id="WP_174474908.1">
    <property type="nucleotide sequence ID" value="NZ_JAGINN010000038.1"/>
</dbReference>
<reference evidence="4 5" key="1">
    <citation type="submission" date="2019-10" db="EMBL/GenBank/DDBJ databases">
        <title>Genome sequence of Azospirillum melinis.</title>
        <authorList>
            <person name="Ambrosini A."/>
            <person name="Sant'Anna F.H."/>
            <person name="Cassan F.D."/>
            <person name="Souza E.M."/>
            <person name="Passaglia L.M.P."/>
        </authorList>
    </citation>
    <scope>NUCLEOTIDE SEQUENCE [LARGE SCALE GENOMIC DNA]</scope>
    <source>
        <strain evidence="4 5">TMCY0552</strain>
    </source>
</reference>
<proteinExistence type="predicted"/>
<feature type="domain" description="Beta-Casp" evidence="3">
    <location>
        <begin position="262"/>
        <end position="379"/>
    </location>
</feature>
<dbReference type="Pfam" id="PF07521">
    <property type="entry name" value="RMMBL"/>
    <property type="match status" value="1"/>
</dbReference>
<dbReference type="SMART" id="SM00849">
    <property type="entry name" value="Lactamase_B"/>
    <property type="match status" value="1"/>
</dbReference>
<sequence length="538" mass="58732">MSLSLTFHGAAGTVTGSCFRLSTPAGDVLIDCGMFQGTKTIRELNYRPFPFDPSAIRAVLLTHAHIDHSGLLPKLTKLGFRGRIYATGGTVDLLDYMLPDSGYIQEGEVERLNRRNRQRGRPPVQAIYTQDDAIRSLRRLRRVEYDRWTEILPGLRARFWQAGHILGSASIEVEVSNGLGNGAAEPTRILFSGDLGPGGKSFHADAEAPERPDWMVLETTYGDRDRTDLDEAGRQAVLRAEVSTALATGGVLLIPVFAVERTQELLYDLDCLFDSGQLPAVDVFLDSPLADAVTGVFRRHLDDLQTDGDPFTRANFHHVRGVPESQRLNSIASGAIVMAASGMCDAGRIRHHLKNRLWRPQDTVLLVGYQAPGTLGRLLQEGTPRVRIHGEEIAVKAKVRSIDVYSGHADRTTLLDWVAARHGVGHGLFLVHGEDAARASIRQALLDKGWSAERIAQPALDDRVDLAAPRPLAPADRHPRLAAAGLAGRDWHNRYAEALLALRRTLDAAPDDSARDRILAGVMGALDTGKDAGKGTLP</sequence>
<dbReference type="InterPro" id="IPR036866">
    <property type="entry name" value="RibonucZ/Hydroxyglut_hydro"/>
</dbReference>
<evidence type="ECO:0000256" key="1">
    <source>
        <dbReference type="ARBA" id="ARBA00022801"/>
    </source>
</evidence>
<comment type="caution">
    <text evidence="4">The sequence shown here is derived from an EMBL/GenBank/DDBJ whole genome shotgun (WGS) entry which is preliminary data.</text>
</comment>
<evidence type="ECO:0000259" key="2">
    <source>
        <dbReference type="SMART" id="SM00849"/>
    </source>
</evidence>
<evidence type="ECO:0000313" key="4">
    <source>
        <dbReference type="EMBL" id="NUB04046.1"/>
    </source>
</evidence>
<evidence type="ECO:0000259" key="3">
    <source>
        <dbReference type="SMART" id="SM01027"/>
    </source>
</evidence>
<dbReference type="SUPFAM" id="SSF56281">
    <property type="entry name" value="Metallo-hydrolase/oxidoreductase"/>
    <property type="match status" value="1"/>
</dbReference>
<dbReference type="InterPro" id="IPR022712">
    <property type="entry name" value="Beta_Casp"/>
</dbReference>
<dbReference type="Gene3D" id="3.40.50.10890">
    <property type="match status" value="1"/>
</dbReference>
<dbReference type="Proteomes" id="UP000605086">
    <property type="component" value="Unassembled WGS sequence"/>
</dbReference>
<keyword evidence="1" id="KW-0378">Hydrolase</keyword>
<protein>
    <submittedName>
        <fullName evidence="4">MBL fold metallo-hydrolase</fullName>
    </submittedName>
</protein>
<accession>A0ABX2KRC0</accession>
<organism evidence="4 5">
    <name type="scientific">Azospirillum melinis</name>
    <dbReference type="NCBI Taxonomy" id="328839"/>
    <lineage>
        <taxon>Bacteria</taxon>
        <taxon>Pseudomonadati</taxon>
        <taxon>Pseudomonadota</taxon>
        <taxon>Alphaproteobacteria</taxon>
        <taxon>Rhodospirillales</taxon>
        <taxon>Azospirillaceae</taxon>
        <taxon>Azospirillum</taxon>
    </lineage>
</organism>
<dbReference type="InterPro" id="IPR001279">
    <property type="entry name" value="Metallo-B-lactamas"/>
</dbReference>
<dbReference type="CDD" id="cd16295">
    <property type="entry name" value="TTHA0252-CPSF-like_MBL-fold"/>
    <property type="match status" value="1"/>
</dbReference>
<keyword evidence="5" id="KW-1185">Reference proteome</keyword>
<dbReference type="Pfam" id="PF10996">
    <property type="entry name" value="Beta-Casp"/>
    <property type="match status" value="1"/>
</dbReference>
<dbReference type="SMART" id="SM01027">
    <property type="entry name" value="Beta-Casp"/>
    <property type="match status" value="1"/>
</dbReference>
<feature type="domain" description="Metallo-beta-lactamase" evidence="2">
    <location>
        <begin position="15"/>
        <end position="246"/>
    </location>
</feature>
<evidence type="ECO:0000313" key="5">
    <source>
        <dbReference type="Proteomes" id="UP000605086"/>
    </source>
</evidence>
<gene>
    <name evidence="4" type="ORF">GBZ48_33070</name>
</gene>
<name>A0ABX2KRC0_9PROT</name>
<dbReference type="InterPro" id="IPR011108">
    <property type="entry name" value="RMMBL"/>
</dbReference>
<dbReference type="InterPro" id="IPR050698">
    <property type="entry name" value="MBL"/>
</dbReference>